<dbReference type="eggNOG" id="COG4372">
    <property type="taxonomic scope" value="Bacteria"/>
</dbReference>
<name>K9XSR7_STAC7</name>
<dbReference type="KEGG" id="scs:Sta7437_1151"/>
<keyword evidence="1" id="KW-1133">Transmembrane helix</keyword>
<dbReference type="Proteomes" id="UP000010473">
    <property type="component" value="Chromosome"/>
</dbReference>
<keyword evidence="1" id="KW-0472">Membrane</keyword>
<reference evidence="3" key="1">
    <citation type="journal article" date="2013" name="Proc. Natl. Acad. Sci. U.S.A.">
        <title>Improving the coverage of the cyanobacterial phylum using diversity-driven genome sequencing.</title>
        <authorList>
            <person name="Shih P.M."/>
            <person name="Wu D."/>
            <person name="Latifi A."/>
            <person name="Axen S.D."/>
            <person name="Fewer D.P."/>
            <person name="Talla E."/>
            <person name="Calteau A."/>
            <person name="Cai F."/>
            <person name="Tandeau de Marsac N."/>
            <person name="Rippka R."/>
            <person name="Herdman M."/>
            <person name="Sivonen K."/>
            <person name="Coursin T."/>
            <person name="Laurent T."/>
            <person name="Goodwin L."/>
            <person name="Nolan M."/>
            <person name="Davenport K.W."/>
            <person name="Han C.S."/>
            <person name="Rubin E.M."/>
            <person name="Eisen J.A."/>
            <person name="Woyke T."/>
            <person name="Gugger M."/>
            <person name="Kerfeld C.A."/>
        </authorList>
    </citation>
    <scope>NUCLEOTIDE SEQUENCE [LARGE SCALE GENOMIC DNA]</scope>
    <source>
        <strain evidence="3">ATCC 29371 / PCC 7437</strain>
    </source>
</reference>
<dbReference type="RefSeq" id="WP_015192395.1">
    <property type="nucleotide sequence ID" value="NC_019748.1"/>
</dbReference>
<accession>K9XSR7</accession>
<dbReference type="AlphaFoldDB" id="K9XSR7"/>
<dbReference type="STRING" id="111780.Sta7437_1151"/>
<keyword evidence="3" id="KW-1185">Reference proteome</keyword>
<gene>
    <name evidence="2" type="ordered locus">Sta7437_1151</name>
</gene>
<keyword evidence="1" id="KW-0812">Transmembrane</keyword>
<protein>
    <recommendedName>
        <fullName evidence="4">MotA/TolQ/ExbB proton channel domain-containing protein</fullName>
    </recommendedName>
</protein>
<feature type="transmembrane region" description="Helical" evidence="1">
    <location>
        <begin position="12"/>
        <end position="37"/>
    </location>
</feature>
<dbReference type="OrthoDB" id="418869at2"/>
<dbReference type="EMBL" id="CP003653">
    <property type="protein sequence ID" value="AFZ34722.1"/>
    <property type="molecule type" value="Genomic_DNA"/>
</dbReference>
<evidence type="ECO:0008006" key="4">
    <source>
        <dbReference type="Google" id="ProtNLM"/>
    </source>
</evidence>
<feature type="transmembrane region" description="Helical" evidence="1">
    <location>
        <begin position="114"/>
        <end position="133"/>
    </location>
</feature>
<sequence length="366" mass="40976">MQQIFNAIALVPAYLIFLAVVLVILPTIAAIILRYCLYQHLVRLTKINRKLLAGFQLELEPKIINQLEKRCQEINLDREQINTTAIIEGVYSQEQFNCLGLPLNCEKINNFTRVLPNLLLAFGLLGTFLGITINLSNLSQTITQVDLADMRSLVAELNQPLQGMGIAFLTSLIAVACSALLTVVNLAWNTSLIKTNLINSLEDYLDNIYLPQLQPLPPLVEAMERFNQDFGRMLHQLGNTIEQAVINAFSRIENSASTFEQAANILDQSRFPEKLSSATNNLAIAQGQFAQSSLVLQKSTQAFEHSLDGMQKVARKLLEVSTEISSINQKYTTLVELSQHRNNIEQVGLKEIQLELAKLIEQIQTK</sequence>
<feature type="transmembrane region" description="Helical" evidence="1">
    <location>
        <begin position="166"/>
        <end position="188"/>
    </location>
</feature>
<dbReference type="HOGENOM" id="CLU_756280_0_0_3"/>
<evidence type="ECO:0000313" key="2">
    <source>
        <dbReference type="EMBL" id="AFZ34722.1"/>
    </source>
</evidence>
<evidence type="ECO:0000313" key="3">
    <source>
        <dbReference type="Proteomes" id="UP000010473"/>
    </source>
</evidence>
<dbReference type="PATRIC" id="fig|111780.3.peg.1200"/>
<evidence type="ECO:0000256" key="1">
    <source>
        <dbReference type="SAM" id="Phobius"/>
    </source>
</evidence>
<organism evidence="2 3">
    <name type="scientific">Stanieria cyanosphaera (strain ATCC 29371 / PCC 7437)</name>
    <dbReference type="NCBI Taxonomy" id="111780"/>
    <lineage>
        <taxon>Bacteria</taxon>
        <taxon>Bacillati</taxon>
        <taxon>Cyanobacteriota</taxon>
        <taxon>Cyanophyceae</taxon>
        <taxon>Pleurocapsales</taxon>
        <taxon>Dermocarpellaceae</taxon>
        <taxon>Stanieria</taxon>
    </lineage>
</organism>
<proteinExistence type="predicted"/>